<evidence type="ECO:0000256" key="2">
    <source>
        <dbReference type="ARBA" id="ARBA00012438"/>
    </source>
</evidence>
<feature type="modified residue" description="4-aspartylphosphate" evidence="9">
    <location>
        <position position="754"/>
    </location>
</feature>
<keyword evidence="15" id="KW-1185">Reference proteome</keyword>
<evidence type="ECO:0000259" key="12">
    <source>
        <dbReference type="PROSITE" id="PS50109"/>
    </source>
</evidence>
<dbReference type="OrthoDB" id="9809348at2"/>
<dbReference type="Pfam" id="PF02518">
    <property type="entry name" value="HATPase_c"/>
    <property type="match status" value="2"/>
</dbReference>
<dbReference type="Pfam" id="PF00072">
    <property type="entry name" value="Response_reg"/>
    <property type="match status" value="1"/>
</dbReference>
<evidence type="ECO:0000256" key="6">
    <source>
        <dbReference type="ARBA" id="ARBA00022777"/>
    </source>
</evidence>
<dbReference type="SMART" id="SM00388">
    <property type="entry name" value="HisKA"/>
    <property type="match status" value="1"/>
</dbReference>
<keyword evidence="4" id="KW-0808">Transferase</keyword>
<dbReference type="CDD" id="cd17574">
    <property type="entry name" value="REC_OmpR"/>
    <property type="match status" value="1"/>
</dbReference>
<protein>
    <recommendedName>
        <fullName evidence="2">histidine kinase</fullName>
        <ecNumber evidence="2">2.7.13.3</ecNumber>
    </recommendedName>
</protein>
<keyword evidence="8" id="KW-0902">Two-component regulatory system</keyword>
<keyword evidence="11" id="KW-0812">Transmembrane</keyword>
<dbReference type="Gene3D" id="3.40.50.2300">
    <property type="match status" value="1"/>
</dbReference>
<evidence type="ECO:0000256" key="8">
    <source>
        <dbReference type="ARBA" id="ARBA00023012"/>
    </source>
</evidence>
<keyword evidence="5" id="KW-0547">Nucleotide-binding</keyword>
<evidence type="ECO:0000259" key="13">
    <source>
        <dbReference type="PROSITE" id="PS50110"/>
    </source>
</evidence>
<keyword evidence="11" id="KW-0472">Membrane</keyword>
<dbReference type="SMART" id="SM00387">
    <property type="entry name" value="HATPase_c"/>
    <property type="match status" value="2"/>
</dbReference>
<keyword evidence="11" id="KW-1133">Transmembrane helix</keyword>
<dbReference type="SMART" id="SM00448">
    <property type="entry name" value="REC"/>
    <property type="match status" value="1"/>
</dbReference>
<dbReference type="PANTHER" id="PTHR43547">
    <property type="entry name" value="TWO-COMPONENT HISTIDINE KINASE"/>
    <property type="match status" value="1"/>
</dbReference>
<keyword evidence="7" id="KW-0067">ATP-binding</keyword>
<dbReference type="Gene3D" id="2.60.120.260">
    <property type="entry name" value="Galactose-binding domain-like"/>
    <property type="match status" value="1"/>
</dbReference>
<dbReference type="Pfam" id="PF00512">
    <property type="entry name" value="HisKA"/>
    <property type="match status" value="1"/>
</dbReference>
<feature type="transmembrane region" description="Helical" evidence="11">
    <location>
        <begin position="221"/>
        <end position="240"/>
    </location>
</feature>
<dbReference type="Pfam" id="PF06580">
    <property type="entry name" value="His_kinase"/>
    <property type="match status" value="1"/>
</dbReference>
<dbReference type="AlphaFoldDB" id="A0A3T1CYT0"/>
<evidence type="ECO:0000256" key="1">
    <source>
        <dbReference type="ARBA" id="ARBA00000085"/>
    </source>
</evidence>
<evidence type="ECO:0000256" key="3">
    <source>
        <dbReference type="ARBA" id="ARBA00022553"/>
    </source>
</evidence>
<keyword evidence="6" id="KW-0418">Kinase</keyword>
<dbReference type="InterPro" id="IPR004358">
    <property type="entry name" value="Sig_transdc_His_kin-like_C"/>
</dbReference>
<dbReference type="InterPro" id="IPR008979">
    <property type="entry name" value="Galactose-bd-like_sf"/>
</dbReference>
<evidence type="ECO:0000313" key="14">
    <source>
        <dbReference type="EMBL" id="BBI31013.1"/>
    </source>
</evidence>
<dbReference type="PROSITE" id="PS50110">
    <property type="entry name" value="RESPONSE_REGULATORY"/>
    <property type="match status" value="1"/>
</dbReference>
<dbReference type="CDD" id="cd00082">
    <property type="entry name" value="HisKA"/>
    <property type="match status" value="1"/>
</dbReference>
<dbReference type="InterPro" id="IPR003661">
    <property type="entry name" value="HisK_dim/P_dom"/>
</dbReference>
<evidence type="ECO:0000256" key="10">
    <source>
        <dbReference type="SAM" id="MobiDB-lite"/>
    </source>
</evidence>
<dbReference type="PANTHER" id="PTHR43547:SF2">
    <property type="entry name" value="HYBRID SIGNAL TRANSDUCTION HISTIDINE KINASE C"/>
    <property type="match status" value="1"/>
</dbReference>
<evidence type="ECO:0000256" key="5">
    <source>
        <dbReference type="ARBA" id="ARBA00022741"/>
    </source>
</evidence>
<dbReference type="InterPro" id="IPR005467">
    <property type="entry name" value="His_kinase_dom"/>
</dbReference>
<name>A0A3T1CYT0_9BACL</name>
<dbReference type="InterPro" id="IPR010559">
    <property type="entry name" value="Sig_transdc_His_kin_internal"/>
</dbReference>
<evidence type="ECO:0000256" key="11">
    <source>
        <dbReference type="SAM" id="Phobius"/>
    </source>
</evidence>
<evidence type="ECO:0000256" key="7">
    <source>
        <dbReference type="ARBA" id="ARBA00022840"/>
    </source>
</evidence>
<feature type="transmembrane region" description="Helical" evidence="11">
    <location>
        <begin position="340"/>
        <end position="358"/>
    </location>
</feature>
<dbReference type="GO" id="GO:0000155">
    <property type="term" value="F:phosphorelay sensor kinase activity"/>
    <property type="evidence" value="ECO:0007669"/>
    <property type="project" value="InterPro"/>
</dbReference>
<dbReference type="Pfam" id="PF07695">
    <property type="entry name" value="7TMR-DISM_7TM"/>
    <property type="match status" value="1"/>
</dbReference>
<dbReference type="Gene3D" id="1.10.287.130">
    <property type="match status" value="1"/>
</dbReference>
<feature type="domain" description="Response regulatory" evidence="13">
    <location>
        <begin position="703"/>
        <end position="821"/>
    </location>
</feature>
<dbReference type="InterPro" id="IPR003594">
    <property type="entry name" value="HATPase_dom"/>
</dbReference>
<dbReference type="Proteomes" id="UP000289856">
    <property type="component" value="Chromosome"/>
</dbReference>
<keyword evidence="3 9" id="KW-0597">Phosphoprotein</keyword>
<dbReference type="SUPFAM" id="SSF52172">
    <property type="entry name" value="CheY-like"/>
    <property type="match status" value="1"/>
</dbReference>
<feature type="domain" description="Histidine kinase" evidence="12">
    <location>
        <begin position="445"/>
        <end position="662"/>
    </location>
</feature>
<accession>A0A3T1CYT0</accession>
<dbReference type="InterPro" id="IPR011006">
    <property type="entry name" value="CheY-like_superfamily"/>
</dbReference>
<feature type="transmembrane region" description="Helical" evidence="11">
    <location>
        <begin position="276"/>
        <end position="296"/>
    </location>
</feature>
<evidence type="ECO:0000313" key="15">
    <source>
        <dbReference type="Proteomes" id="UP000289856"/>
    </source>
</evidence>
<dbReference type="PROSITE" id="PS50109">
    <property type="entry name" value="HIS_KIN"/>
    <property type="match status" value="1"/>
</dbReference>
<dbReference type="PRINTS" id="PR00344">
    <property type="entry name" value="BCTRLSENSOR"/>
</dbReference>
<dbReference type="SUPFAM" id="SSF55874">
    <property type="entry name" value="ATPase domain of HSP90 chaperone/DNA topoisomerase II/histidine kinase"/>
    <property type="match status" value="2"/>
</dbReference>
<dbReference type="InterPro" id="IPR001789">
    <property type="entry name" value="Sig_transdc_resp-reg_receiver"/>
</dbReference>
<dbReference type="EC" id="2.7.13.3" evidence="2"/>
<dbReference type="GO" id="GO:0005524">
    <property type="term" value="F:ATP binding"/>
    <property type="evidence" value="ECO:0007669"/>
    <property type="project" value="UniProtKB-KW"/>
</dbReference>
<feature type="region of interest" description="Disordered" evidence="10">
    <location>
        <begin position="1026"/>
        <end position="1048"/>
    </location>
</feature>
<dbReference type="InterPro" id="IPR036890">
    <property type="entry name" value="HATPase_C_sf"/>
</dbReference>
<evidence type="ECO:0000256" key="4">
    <source>
        <dbReference type="ARBA" id="ARBA00022679"/>
    </source>
</evidence>
<dbReference type="SUPFAM" id="SSF47384">
    <property type="entry name" value="Homodimeric domain of signal transducing histidine kinase"/>
    <property type="match status" value="1"/>
</dbReference>
<dbReference type="InterPro" id="IPR036097">
    <property type="entry name" value="HisK_dim/P_sf"/>
</dbReference>
<evidence type="ECO:0000256" key="9">
    <source>
        <dbReference type="PROSITE-ProRule" id="PRU00169"/>
    </source>
</evidence>
<dbReference type="EMBL" id="AP019400">
    <property type="protein sequence ID" value="BBI31013.1"/>
    <property type="molecule type" value="Genomic_DNA"/>
</dbReference>
<comment type="catalytic activity">
    <reaction evidence="1">
        <text>ATP + protein L-histidine = ADP + protein N-phospho-L-histidine.</text>
        <dbReference type="EC" id="2.7.13.3"/>
    </reaction>
</comment>
<reference evidence="14 15" key="1">
    <citation type="submission" date="2019-01" db="EMBL/GenBank/DDBJ databases">
        <title>Complete genome sequence of Cohnella hallensis HS21 isolated from Korean fir (Abies koreana) rhizospheric soil.</title>
        <authorList>
            <person name="Jiang L."/>
            <person name="Kang S.W."/>
            <person name="Kim S."/>
            <person name="Jung J."/>
            <person name="Kim C.Y."/>
            <person name="Kim D.H."/>
            <person name="Kim S.W."/>
            <person name="Lee J."/>
        </authorList>
    </citation>
    <scope>NUCLEOTIDE SEQUENCE [LARGE SCALE GENOMIC DNA]</scope>
    <source>
        <strain evidence="14 15">HS21</strain>
    </source>
</reference>
<dbReference type="Gene3D" id="3.30.565.10">
    <property type="entry name" value="Histidine kinase-like ATPase, C-terminal domain"/>
    <property type="match status" value="2"/>
</dbReference>
<proteinExistence type="predicted"/>
<gene>
    <name evidence="14" type="ORF">KCTCHS21_04120</name>
</gene>
<dbReference type="SUPFAM" id="SSF49785">
    <property type="entry name" value="Galactose-binding domain-like"/>
    <property type="match status" value="1"/>
</dbReference>
<dbReference type="InterPro" id="IPR011623">
    <property type="entry name" value="7TMR_DISM_rcpt_extracell_dom1"/>
</dbReference>
<dbReference type="KEGG" id="cohn:KCTCHS21_04120"/>
<feature type="transmembrane region" description="Helical" evidence="11">
    <location>
        <begin position="316"/>
        <end position="334"/>
    </location>
</feature>
<dbReference type="GO" id="GO:0016020">
    <property type="term" value="C:membrane"/>
    <property type="evidence" value="ECO:0007669"/>
    <property type="project" value="InterPro"/>
</dbReference>
<sequence>MNKRKLVISFILLTLFLVSTVIIIFVESGTKDKVLAKGGIIDLRDWDFPTSGTVKLDGEWEFYSNQLLTPDDFSVRDEESSSPSHLADGQIVNIPGKWNSYLHPGGKSNGIGYGTYRLLIKLPQNSEGIYGIKTSNIRMSNKIYMNGQEIGASGMPSARPSEGVQNNVPYVGVAPVKGDSVELIVQVANYSYVTGGIIYSIAFGDQANIIHTQELAILKDALPIAGLLISGIFGLMLFGFRRQEKGLLYLGLFCFASLVFMISQGEKLIVLIQPGIPYWIVLKIQPISSTLVYYFLLRSIAESNPGATSKLATRIAIISTTAILTLFIVMPTTFISRWEFLILFNGFILVGFCLYLMLKGRNQWDKVDFYWLLSAQSIFVIIVIYLLYVSGIWPGLYVITYEMIIFFFAQAVLLAKRFTKSAREVEKLSEKLLTLDGLKDEFMADTSHELRTPLHGMINIAQSMLEGATGSLANEKQAEHLSMIVTTGKQLSLIINDILEFAELRGGALKLDKRAVHLQPVVHAVVEVMGHMITEKEVRLIQRIPATLPLLNTDEDRLRQILYNLLGNAAKATSFGEIIVSARTENGYVTIEVTDTGTGISKELLSMIFPPGHRKLQNRSFKGSGLGLRITRQLIELSGGRLWAESELGKGTTFSFTIPIAEEAKSSVYATTLQETAATAATSDLGFTLEPRPHSVPLPKEFRILVVDDDPVSLQVLIHLLSIEQCEVIPISSATDALEEVMTRGLSYDLVITDWMMPNMSGIELCRKIRERFMLSELPVLLLTAKSRPEDIRIGFEAGVNDYISKPVDAGEMRARVRTLLELRRSVKVAVQSEMAFLQAQIKPHFLYNALNTIIAVCPVNPYKAMDLLIELSQFLRSSFDFHNRDKLTTLEKELELVKSYLTLEQARFEERLKIEFDVKCDLKVLIPPLTIQPIIENAVNHGVMKKEEGGTVRLIIEETGDHTVIKVEDDGVGFTSKRLSEVVSEQGTGRVGLSNIHRRLINLYGSGLKINNGEKQGAAISFQVPKSVSKPIGPSTMGSEHSESDSN</sequence>
<organism evidence="14 15">
    <name type="scientific">Cohnella abietis</name>
    <dbReference type="NCBI Taxonomy" id="2507935"/>
    <lineage>
        <taxon>Bacteria</taxon>
        <taxon>Bacillati</taxon>
        <taxon>Bacillota</taxon>
        <taxon>Bacilli</taxon>
        <taxon>Bacillales</taxon>
        <taxon>Paenibacillaceae</taxon>
        <taxon>Cohnella</taxon>
    </lineage>
</organism>
<feature type="transmembrane region" description="Helical" evidence="11">
    <location>
        <begin position="247"/>
        <end position="264"/>
    </location>
</feature>